<name>D4B6P2_9ENTR</name>
<dbReference type="HOGENOM" id="CLU_3267738_0_0_6"/>
<evidence type="ECO:0000256" key="1">
    <source>
        <dbReference type="SAM" id="MobiDB-lite"/>
    </source>
</evidence>
<dbReference type="AlphaFoldDB" id="D4B6P2"/>
<accession>D4B6P2</accession>
<gene>
    <name evidence="2" type="ORF">CIT292_05980</name>
</gene>
<feature type="region of interest" description="Disordered" evidence="1">
    <location>
        <begin position="1"/>
        <end position="29"/>
    </location>
</feature>
<proteinExistence type="predicted"/>
<dbReference type="EMBL" id="ABWL02000002">
    <property type="protein sequence ID" value="EFE09822.1"/>
    <property type="molecule type" value="Genomic_DNA"/>
</dbReference>
<dbReference type="Proteomes" id="UP000003880">
    <property type="component" value="Unassembled WGS sequence"/>
</dbReference>
<organism evidence="2 3">
    <name type="scientific">Citrobacter youngae ATCC 29220</name>
    <dbReference type="NCBI Taxonomy" id="500640"/>
    <lineage>
        <taxon>Bacteria</taxon>
        <taxon>Pseudomonadati</taxon>
        <taxon>Pseudomonadota</taxon>
        <taxon>Gammaproteobacteria</taxon>
        <taxon>Enterobacterales</taxon>
        <taxon>Enterobacteriaceae</taxon>
        <taxon>Citrobacter</taxon>
        <taxon>Citrobacter freundii complex</taxon>
    </lineage>
</organism>
<evidence type="ECO:0000313" key="3">
    <source>
        <dbReference type="Proteomes" id="UP000003880"/>
    </source>
</evidence>
<sequence>MPDGVSLIRPTNRAACRPDKRSAIRQRNTARNVKYLTKLVK</sequence>
<comment type="caution">
    <text evidence="2">The sequence shown here is derived from an EMBL/GenBank/DDBJ whole genome shotgun (WGS) entry which is preliminary data.</text>
</comment>
<reference evidence="2 3" key="1">
    <citation type="submission" date="2010-02" db="EMBL/GenBank/DDBJ databases">
        <authorList>
            <person name="Weinstock G."/>
            <person name="Sodergren E."/>
            <person name="Clifton S."/>
            <person name="Fulton L."/>
            <person name="Fulton B."/>
            <person name="Courtney L."/>
            <person name="Fronick C."/>
            <person name="Harrison M."/>
            <person name="Strong C."/>
            <person name="Farmer C."/>
            <person name="Delahaunty K."/>
            <person name="Markovic C."/>
            <person name="Hall O."/>
            <person name="Minx P."/>
            <person name="Tomlinson C."/>
            <person name="Mitreva M."/>
            <person name="Nelson J."/>
            <person name="Hou S."/>
            <person name="Wollam A."/>
            <person name="Pepin K.H."/>
            <person name="Johnson M."/>
            <person name="Bhonagiri V."/>
            <person name="Zhang X."/>
            <person name="Suruliraj S."/>
            <person name="Warren W."/>
            <person name="Chinwalla A."/>
            <person name="Mardis E.R."/>
            <person name="Wilson R.K."/>
        </authorList>
    </citation>
    <scope>NUCLEOTIDE SEQUENCE [LARGE SCALE GENOMIC DNA]</scope>
    <source>
        <strain evidence="2 3">ATCC 29220</strain>
    </source>
</reference>
<evidence type="ECO:0000313" key="2">
    <source>
        <dbReference type="EMBL" id="EFE09822.1"/>
    </source>
</evidence>
<protein>
    <submittedName>
        <fullName evidence="2">Uncharacterized protein</fullName>
    </submittedName>
</protein>